<keyword evidence="1" id="KW-0732">Signal</keyword>
<protein>
    <recommendedName>
        <fullName evidence="4">GLPGLI family protein</fullName>
    </recommendedName>
</protein>
<evidence type="ECO:0000313" key="2">
    <source>
        <dbReference type="EMBL" id="KAA2244988.1"/>
    </source>
</evidence>
<organism evidence="2 3">
    <name type="scientific">Chitinophaga agrisoli</name>
    <dbReference type="NCBI Taxonomy" id="2607653"/>
    <lineage>
        <taxon>Bacteria</taxon>
        <taxon>Pseudomonadati</taxon>
        <taxon>Bacteroidota</taxon>
        <taxon>Chitinophagia</taxon>
        <taxon>Chitinophagales</taxon>
        <taxon>Chitinophagaceae</taxon>
        <taxon>Chitinophaga</taxon>
    </lineage>
</organism>
<feature type="chain" id="PRO_5022966006" description="GLPGLI family protein" evidence="1">
    <location>
        <begin position="23"/>
        <end position="212"/>
    </location>
</feature>
<accession>A0A5B2W2A2</accession>
<reference evidence="2 3" key="2">
    <citation type="submission" date="2019-09" db="EMBL/GenBank/DDBJ databases">
        <authorList>
            <person name="Jin C."/>
        </authorList>
    </citation>
    <scope>NUCLEOTIDE SEQUENCE [LARGE SCALE GENOMIC DNA]</scope>
    <source>
        <strain evidence="2 3">BN140078</strain>
    </source>
</reference>
<keyword evidence="3" id="KW-1185">Reference proteome</keyword>
<gene>
    <name evidence="2" type="ORF">F0L74_03225</name>
</gene>
<sequence>MCRGLLLLLLSNLFCSLIPVHAQDTTIIAATPGFIFNTHHYKKGVYKNFQEFQQDNPSITGNLVLKNRSSAAQIYLLASRNELRVVDSTGQERKVKDYWGFSDGNSVYIRDNGLNRIKEIGYYCLYEIGGLIATPLPQPGALTFKNTPPPVIRKKVINILTGDIYELSLYNLRKYILPEDKVILEAFNQDEQKREKLEYYIQWFNQRNTPVL</sequence>
<dbReference type="EMBL" id="VUOC01000001">
    <property type="protein sequence ID" value="KAA2244988.1"/>
    <property type="molecule type" value="Genomic_DNA"/>
</dbReference>
<name>A0A5B2W2A2_9BACT</name>
<comment type="caution">
    <text evidence="2">The sequence shown here is derived from an EMBL/GenBank/DDBJ whole genome shotgun (WGS) entry which is preliminary data.</text>
</comment>
<dbReference type="Proteomes" id="UP000324611">
    <property type="component" value="Unassembled WGS sequence"/>
</dbReference>
<evidence type="ECO:0008006" key="4">
    <source>
        <dbReference type="Google" id="ProtNLM"/>
    </source>
</evidence>
<dbReference type="RefSeq" id="WP_149836384.1">
    <property type="nucleotide sequence ID" value="NZ_VUOC01000001.1"/>
</dbReference>
<evidence type="ECO:0000256" key="1">
    <source>
        <dbReference type="SAM" id="SignalP"/>
    </source>
</evidence>
<proteinExistence type="predicted"/>
<evidence type="ECO:0000313" key="3">
    <source>
        <dbReference type="Proteomes" id="UP000324611"/>
    </source>
</evidence>
<reference evidence="2 3" key="1">
    <citation type="submission" date="2019-09" db="EMBL/GenBank/DDBJ databases">
        <title>Chitinophaga ginsengihumi sp. nov., isolated from soil of ginseng rhizosphere.</title>
        <authorList>
            <person name="Lee J."/>
        </authorList>
    </citation>
    <scope>NUCLEOTIDE SEQUENCE [LARGE SCALE GENOMIC DNA]</scope>
    <source>
        <strain evidence="2 3">BN140078</strain>
    </source>
</reference>
<dbReference type="AlphaFoldDB" id="A0A5B2W2A2"/>
<feature type="signal peptide" evidence="1">
    <location>
        <begin position="1"/>
        <end position="22"/>
    </location>
</feature>